<protein>
    <submittedName>
        <fullName evidence="2">Uncharacterized protein</fullName>
    </submittedName>
</protein>
<evidence type="ECO:0000313" key="3">
    <source>
        <dbReference type="Proteomes" id="UP000286931"/>
    </source>
</evidence>
<dbReference type="Proteomes" id="UP000286931">
    <property type="component" value="Unassembled WGS sequence"/>
</dbReference>
<gene>
    <name evidence="2" type="ORF">EHYA_09719</name>
</gene>
<organism evidence="2 3">
    <name type="scientific">Embleya hyalina</name>
    <dbReference type="NCBI Taxonomy" id="516124"/>
    <lineage>
        <taxon>Bacteria</taxon>
        <taxon>Bacillati</taxon>
        <taxon>Actinomycetota</taxon>
        <taxon>Actinomycetes</taxon>
        <taxon>Kitasatosporales</taxon>
        <taxon>Streptomycetaceae</taxon>
        <taxon>Embleya</taxon>
    </lineage>
</organism>
<reference evidence="2 3" key="1">
    <citation type="submission" date="2018-12" db="EMBL/GenBank/DDBJ databases">
        <title>Draft genome sequence of Embleya hyalina NBRC 13850T.</title>
        <authorList>
            <person name="Komaki H."/>
            <person name="Hosoyama A."/>
            <person name="Kimura A."/>
            <person name="Ichikawa N."/>
            <person name="Tamura T."/>
        </authorList>
    </citation>
    <scope>NUCLEOTIDE SEQUENCE [LARGE SCALE GENOMIC DNA]</scope>
    <source>
        <strain evidence="2 3">NBRC 13850</strain>
    </source>
</reference>
<evidence type="ECO:0000256" key="1">
    <source>
        <dbReference type="SAM" id="MobiDB-lite"/>
    </source>
</evidence>
<comment type="caution">
    <text evidence="2">The sequence shown here is derived from an EMBL/GenBank/DDBJ whole genome shotgun (WGS) entry which is preliminary data.</text>
</comment>
<proteinExistence type="predicted"/>
<dbReference type="EMBL" id="BIFH01000054">
    <property type="protein sequence ID" value="GCE01944.1"/>
    <property type="molecule type" value="Genomic_DNA"/>
</dbReference>
<feature type="compositionally biased region" description="Polar residues" evidence="1">
    <location>
        <begin position="1"/>
        <end position="16"/>
    </location>
</feature>
<keyword evidence="3" id="KW-1185">Reference proteome</keyword>
<accession>A0A401Z518</accession>
<dbReference type="AlphaFoldDB" id="A0A401Z518"/>
<feature type="region of interest" description="Disordered" evidence="1">
    <location>
        <begin position="1"/>
        <end position="21"/>
    </location>
</feature>
<evidence type="ECO:0000313" key="2">
    <source>
        <dbReference type="EMBL" id="GCE01944.1"/>
    </source>
</evidence>
<name>A0A401Z518_9ACTN</name>
<sequence length="50" mass="5260">MTSPTRTESGNTTASPGSKRPVCLRPMSFCHFFNAAAVASVNFSSTVNPP</sequence>